<dbReference type="InterPro" id="IPR035969">
    <property type="entry name" value="Rab-GAP_TBC_sf"/>
</dbReference>
<reference evidence="5" key="1">
    <citation type="journal article" date="2017" name="bioRxiv">
        <title>Comparative analysis of the genomes of Stylophora pistillata and Acropora digitifera provides evidence for extensive differences between species of corals.</title>
        <authorList>
            <person name="Voolstra C.R."/>
            <person name="Li Y."/>
            <person name="Liew Y.J."/>
            <person name="Baumgarten S."/>
            <person name="Zoccola D."/>
            <person name="Flot J.-F."/>
            <person name="Tambutte S."/>
            <person name="Allemand D."/>
            <person name="Aranda M."/>
        </authorList>
    </citation>
    <scope>NUCLEOTIDE SEQUENCE [LARGE SCALE GENOMIC DNA]</scope>
</reference>
<comment type="caution">
    <text evidence="4">The sequence shown here is derived from an EMBL/GenBank/DDBJ whole genome shotgun (WGS) entry which is preliminary data.</text>
</comment>
<feature type="compositionally biased region" description="Low complexity" evidence="2">
    <location>
        <begin position="1"/>
        <end position="12"/>
    </location>
</feature>
<proteinExistence type="predicted"/>
<feature type="domain" description="Rab-GAP TBC" evidence="3">
    <location>
        <begin position="74"/>
        <end position="348"/>
    </location>
</feature>
<organism evidence="4 5">
    <name type="scientific">Stylophora pistillata</name>
    <name type="common">Smooth cauliflower coral</name>
    <dbReference type="NCBI Taxonomy" id="50429"/>
    <lineage>
        <taxon>Eukaryota</taxon>
        <taxon>Metazoa</taxon>
        <taxon>Cnidaria</taxon>
        <taxon>Anthozoa</taxon>
        <taxon>Hexacorallia</taxon>
        <taxon>Scleractinia</taxon>
        <taxon>Astrocoeniina</taxon>
        <taxon>Pocilloporidae</taxon>
        <taxon>Stylophora</taxon>
    </lineage>
</organism>
<dbReference type="Proteomes" id="UP000225706">
    <property type="component" value="Unassembled WGS sequence"/>
</dbReference>
<dbReference type="GO" id="GO:0005096">
    <property type="term" value="F:GTPase activator activity"/>
    <property type="evidence" value="ECO:0007669"/>
    <property type="project" value="UniProtKB-KW"/>
</dbReference>
<dbReference type="AlphaFoldDB" id="A0A2B4S1D6"/>
<keyword evidence="5" id="KW-1185">Reference proteome</keyword>
<evidence type="ECO:0000256" key="1">
    <source>
        <dbReference type="ARBA" id="ARBA00022468"/>
    </source>
</evidence>
<dbReference type="EMBL" id="LSMT01000226">
    <property type="protein sequence ID" value="PFX22863.1"/>
    <property type="molecule type" value="Genomic_DNA"/>
</dbReference>
<gene>
    <name evidence="4" type="primary">Tbc1d15</name>
    <name evidence="4" type="ORF">AWC38_SpisGene12600</name>
</gene>
<evidence type="ECO:0000259" key="3">
    <source>
        <dbReference type="PROSITE" id="PS50086"/>
    </source>
</evidence>
<feature type="region of interest" description="Disordered" evidence="2">
    <location>
        <begin position="149"/>
        <end position="169"/>
    </location>
</feature>
<keyword evidence="1" id="KW-0343">GTPase activation</keyword>
<dbReference type="PANTHER" id="PTHR22957">
    <property type="entry name" value="TBC1 DOMAIN FAMILY MEMBER GTPASE-ACTIVATING PROTEIN"/>
    <property type="match status" value="1"/>
</dbReference>
<dbReference type="Gene3D" id="1.10.472.80">
    <property type="entry name" value="Ypt/Rab-GAP domain of gyp1p, domain 3"/>
    <property type="match status" value="1"/>
</dbReference>
<dbReference type="OrthoDB" id="10264062at2759"/>
<name>A0A2B4S1D6_STYPI</name>
<dbReference type="PANTHER" id="PTHR22957:SF466">
    <property type="entry name" value="SI:DKEY-238D18.4"/>
    <property type="match status" value="1"/>
</dbReference>
<protein>
    <submittedName>
        <fullName evidence="4">TBC1 domain family member 15</fullName>
    </submittedName>
</protein>
<dbReference type="Gene3D" id="1.10.8.270">
    <property type="entry name" value="putative rabgap domain of human tbc1 domain family member 14 like domains"/>
    <property type="match status" value="1"/>
</dbReference>
<evidence type="ECO:0000256" key="2">
    <source>
        <dbReference type="SAM" id="MobiDB-lite"/>
    </source>
</evidence>
<sequence>MCENSSGSSESESSQDDWQKSFDELETSQFNGESPVQVSERTRALHCSAWEAFLDRDGRVVNESAVRKAVFKGGIDCMIRKEVWSFLFGLYPFLSTRREREALAAENVARYGALKTRWKELLKTYKPPVDPDVPESIPLYLRECTSKQTSSTLGDDVGDGLPSGEAHEGDSLTGDQMVFLKLTAKFNADRQPIDIQKLYSSVRVIDKDVPRTDRSQAFFEGKGNQNLLVLRDILITYSAYHQDIGYVQGMNDILSRFLIVLGSEAQAYWCLTNYMETVKRDFLDDGMLDKITHVRLLLRKMDEQLFNHFKANGMEDMLFVHRWLVLTFKREFSFEDALTMFEIISSQHLESSSVEAERERERQRVKELEKDGGEFHAQVVEMANYSFEVFVCLAVLKEYRKSLLKCSEVSSVYNTIHGLSMKMDLNIILMRAEELFYKYCRKSVVDSFQVVDVDTVNVS</sequence>
<dbReference type="SUPFAM" id="SSF47923">
    <property type="entry name" value="Ypt/Rab-GAP domain of gyp1p"/>
    <property type="match status" value="2"/>
</dbReference>
<dbReference type="InterPro" id="IPR000195">
    <property type="entry name" value="Rab-GAP-TBC_dom"/>
</dbReference>
<dbReference type="Pfam" id="PF00566">
    <property type="entry name" value="RabGAP-TBC"/>
    <property type="match status" value="1"/>
</dbReference>
<evidence type="ECO:0000313" key="5">
    <source>
        <dbReference type="Proteomes" id="UP000225706"/>
    </source>
</evidence>
<dbReference type="STRING" id="50429.A0A2B4S1D6"/>
<evidence type="ECO:0000313" key="4">
    <source>
        <dbReference type="EMBL" id="PFX22863.1"/>
    </source>
</evidence>
<dbReference type="PROSITE" id="PS50086">
    <property type="entry name" value="TBC_RABGAP"/>
    <property type="match status" value="1"/>
</dbReference>
<dbReference type="SMART" id="SM00164">
    <property type="entry name" value="TBC"/>
    <property type="match status" value="1"/>
</dbReference>
<feature type="region of interest" description="Disordered" evidence="2">
    <location>
        <begin position="1"/>
        <end position="21"/>
    </location>
</feature>
<accession>A0A2B4S1D6</accession>